<sequence>MEFIMYKTILSFIFLIFAGMSSLQAESLPLSLRLKEGQKIKQTVSLDFSCYLEASEQFSDQIKKMHETQPTEETVLYMHALNQLTVDKPVFTGNVKTTVQSTILKDHGQYYTISTSSVGNKFSIQENLINQFSLAYDADNPKNNFSNLPFPIDFKQIDEAMKQTEAITARVTKDGTVIAFDDLEQKISTQAKKNGLPSNQLAQISETIGSISQLTPQFKLPSYLTGIRLPNTLMKIGESLNQPYITIPDEIKASIPQEALPLLALLEQKITLIEKNGEYAKFSIEMPLTQPPAIPVSDNDQITFKGTLFKGNMTINVNTGLLVKSNLATDFSIIFSSKEESQGTMSDEITLRFVSRGQTETESGS</sequence>
<accession>F8LC81</accession>
<gene>
    <name evidence="1" type="ORF">WCH_AG04220</name>
</gene>
<organism evidence="1">
    <name type="scientific">Waddlia chondrophila 2032/99</name>
    <dbReference type="NCBI Taxonomy" id="765953"/>
    <lineage>
        <taxon>Bacteria</taxon>
        <taxon>Pseudomonadati</taxon>
        <taxon>Chlamydiota</taxon>
        <taxon>Chlamydiia</taxon>
        <taxon>Parachlamydiales</taxon>
        <taxon>Waddliaceae</taxon>
        <taxon>Waddlia</taxon>
    </lineage>
</organism>
<dbReference type="EMBL" id="FR872648">
    <property type="protein sequence ID" value="CCB91095.1"/>
    <property type="molecule type" value="Genomic_DNA"/>
</dbReference>
<name>F8LC81_9BACT</name>
<dbReference type="AlphaFoldDB" id="F8LC81"/>
<reference evidence="1" key="1">
    <citation type="submission" date="2011-05" db="EMBL/GenBank/DDBJ databases">
        <title>Unity in variety -- the pan-genome of the Chlamydiae.</title>
        <authorList>
            <person name="Collingro A."/>
            <person name="Tischler P."/>
            <person name="Weinmaier T."/>
            <person name="Penz T."/>
            <person name="Heinz E."/>
            <person name="Brunham R.C."/>
            <person name="Read T.D."/>
            <person name="Bavoil P.M."/>
            <person name="Sachse K."/>
            <person name="Kahane S."/>
            <person name="Friedman M.G."/>
            <person name="Rattei T."/>
            <person name="Myers G.S.A."/>
            <person name="Horn M."/>
        </authorList>
    </citation>
    <scope>NUCLEOTIDE SEQUENCE</scope>
    <source>
        <strain evidence="1">2032/99</strain>
    </source>
</reference>
<protein>
    <submittedName>
        <fullName evidence="1">Uncharacterized protein</fullName>
    </submittedName>
</protein>
<evidence type="ECO:0000313" key="1">
    <source>
        <dbReference type="EMBL" id="CCB91095.1"/>
    </source>
</evidence>
<proteinExistence type="predicted"/>